<sequence>MPRAVSTWMELLQHKNHQYGPLPSQEEGAPSSQASAQHRARRSKLFLMLTGMTALVFFLAAIVGAQSGPGFKGAASGKCDTVQHGYRCDPEISHFWGQYSPYFSVPSEISPNIPRGCSITFASVLSRHGARDPTTSKTRAYRALVGNLTANISSSAYTGKYAFLADYTYTLGADMLTKSGVQTMVNSGEKFFDRYKALAKRNTPFIRSAGEQRVVDSATNWTVGFHNAKTASRSSNRSYSYDIIVIPEDVGFNNTLSHGNCAVFENGPDADIGDNAQHEWTAVSIPAIRNRLEADLPGLVLSIQDTINFMDLCPFNTVASPNGTISPFCNIFTEEEWHQYNYYETLGKWYGYGPGHPLGPTQGVGYVNELIARLTRQPVDDETTTNHTLDDSSVTFPLNRALYADFSHDNDMTGIFGALGLYNNTTPLSNTSITPALHANGYSASWTVPFSARAYFEKMRCGRRREELVRVIVNDRVVPLQRCGADKLGRCTVNAFVESLAFAREGGNWDQCMVDMGIPEGDAYVPSQY</sequence>
<dbReference type="Proteomes" id="UP001186974">
    <property type="component" value="Unassembled WGS sequence"/>
</dbReference>
<dbReference type="EMBL" id="JAWDJW010006338">
    <property type="protein sequence ID" value="KAK3065341.1"/>
    <property type="molecule type" value="Genomic_DNA"/>
</dbReference>
<comment type="caution">
    <text evidence="1">The sequence shown here is derived from an EMBL/GenBank/DDBJ whole genome shotgun (WGS) entry which is preliminary data.</text>
</comment>
<proteinExistence type="predicted"/>
<gene>
    <name evidence="1" type="ORF">LTS18_014185</name>
</gene>
<evidence type="ECO:0000313" key="1">
    <source>
        <dbReference type="EMBL" id="KAK3065341.1"/>
    </source>
</evidence>
<keyword evidence="2" id="KW-1185">Reference proteome</keyword>
<name>A0ACC3DCR5_9PEZI</name>
<organism evidence="1 2">
    <name type="scientific">Coniosporium uncinatum</name>
    <dbReference type="NCBI Taxonomy" id="93489"/>
    <lineage>
        <taxon>Eukaryota</taxon>
        <taxon>Fungi</taxon>
        <taxon>Dikarya</taxon>
        <taxon>Ascomycota</taxon>
        <taxon>Pezizomycotina</taxon>
        <taxon>Dothideomycetes</taxon>
        <taxon>Dothideomycetes incertae sedis</taxon>
        <taxon>Coniosporium</taxon>
    </lineage>
</organism>
<protein>
    <submittedName>
        <fullName evidence="1">Uncharacterized protein</fullName>
    </submittedName>
</protein>
<reference evidence="1" key="1">
    <citation type="submission" date="2024-09" db="EMBL/GenBank/DDBJ databases">
        <title>Black Yeasts Isolated from many extreme environments.</title>
        <authorList>
            <person name="Coleine C."/>
            <person name="Stajich J.E."/>
            <person name="Selbmann L."/>
        </authorList>
    </citation>
    <scope>NUCLEOTIDE SEQUENCE</scope>
    <source>
        <strain evidence="1">CCFEE 5737</strain>
    </source>
</reference>
<evidence type="ECO:0000313" key="2">
    <source>
        <dbReference type="Proteomes" id="UP001186974"/>
    </source>
</evidence>
<accession>A0ACC3DCR5</accession>